<dbReference type="EMBL" id="JAKKPZ010000175">
    <property type="protein sequence ID" value="KAI1699539.1"/>
    <property type="molecule type" value="Genomic_DNA"/>
</dbReference>
<accession>A0AAD4QVY8</accession>
<reference evidence="1" key="1">
    <citation type="submission" date="2022-01" db="EMBL/GenBank/DDBJ databases">
        <title>Genome Sequence Resource for Two Populations of Ditylenchus destructor, the Migratory Endoparasitic Phytonematode.</title>
        <authorList>
            <person name="Zhang H."/>
            <person name="Lin R."/>
            <person name="Xie B."/>
        </authorList>
    </citation>
    <scope>NUCLEOTIDE SEQUENCE</scope>
    <source>
        <strain evidence="1">BazhouSP</strain>
    </source>
</reference>
<dbReference type="Proteomes" id="UP001201812">
    <property type="component" value="Unassembled WGS sequence"/>
</dbReference>
<sequence>MEKDEPSVRPRLIAESELPQMLANCNLDPDNPMTPLLTAFASIITQQENLLKYMSGQVHDLKRLTTRTLSSIDASGSKIDTYSHVKTYVLQISDISEIYKMDTFHNHGEENYRYGEKMIIFVDSEENVQRD</sequence>
<organism evidence="1 2">
    <name type="scientific">Ditylenchus destructor</name>
    <dbReference type="NCBI Taxonomy" id="166010"/>
    <lineage>
        <taxon>Eukaryota</taxon>
        <taxon>Metazoa</taxon>
        <taxon>Ecdysozoa</taxon>
        <taxon>Nematoda</taxon>
        <taxon>Chromadorea</taxon>
        <taxon>Rhabditida</taxon>
        <taxon>Tylenchina</taxon>
        <taxon>Tylenchomorpha</taxon>
        <taxon>Sphaerularioidea</taxon>
        <taxon>Anguinidae</taxon>
        <taxon>Anguininae</taxon>
        <taxon>Ditylenchus</taxon>
    </lineage>
</organism>
<evidence type="ECO:0000313" key="1">
    <source>
        <dbReference type="EMBL" id="KAI1699539.1"/>
    </source>
</evidence>
<protein>
    <submittedName>
        <fullName evidence="1">Uncharacterized protein</fullName>
    </submittedName>
</protein>
<gene>
    <name evidence="1" type="ORF">DdX_17243</name>
</gene>
<name>A0AAD4QVY8_9BILA</name>
<proteinExistence type="predicted"/>
<keyword evidence="2" id="KW-1185">Reference proteome</keyword>
<dbReference type="AlphaFoldDB" id="A0AAD4QVY8"/>
<comment type="caution">
    <text evidence="1">The sequence shown here is derived from an EMBL/GenBank/DDBJ whole genome shotgun (WGS) entry which is preliminary data.</text>
</comment>
<evidence type="ECO:0000313" key="2">
    <source>
        <dbReference type="Proteomes" id="UP001201812"/>
    </source>
</evidence>